<keyword evidence="2" id="KW-1185">Reference proteome</keyword>
<organism evidence="1 2">
    <name type="scientific">Paenibacillus melissococcoides</name>
    <dbReference type="NCBI Taxonomy" id="2912268"/>
    <lineage>
        <taxon>Bacteria</taxon>
        <taxon>Bacillati</taxon>
        <taxon>Bacillota</taxon>
        <taxon>Bacilli</taxon>
        <taxon>Bacillales</taxon>
        <taxon>Paenibacillaceae</taxon>
        <taxon>Paenibacillus</taxon>
    </lineage>
</organism>
<dbReference type="Proteomes" id="UP001154322">
    <property type="component" value="Unassembled WGS sequence"/>
</dbReference>
<protein>
    <submittedName>
        <fullName evidence="1">Uncharacterized protein</fullName>
    </submittedName>
</protein>
<evidence type="ECO:0000313" key="1">
    <source>
        <dbReference type="EMBL" id="CAH8248107.1"/>
    </source>
</evidence>
<name>A0ABM9G9S1_9BACL</name>
<accession>A0ABM9G9S1</accession>
<gene>
    <name evidence="1" type="ORF">WJ0W_005362</name>
</gene>
<dbReference type="EMBL" id="CALYLO010000009">
    <property type="protein sequence ID" value="CAH8248107.1"/>
    <property type="molecule type" value="Genomic_DNA"/>
</dbReference>
<dbReference type="RefSeq" id="WP_213427384.1">
    <property type="nucleotide sequence ID" value="NZ_AP031286.1"/>
</dbReference>
<reference evidence="1" key="1">
    <citation type="submission" date="2022-06" db="EMBL/GenBank/DDBJ databases">
        <authorList>
            <person name="Dietemann V."/>
            <person name="Ory F."/>
            <person name="Dainat B."/>
            <person name="Oberhansli S."/>
        </authorList>
    </citation>
    <scope>NUCLEOTIDE SEQUENCE</scope>
    <source>
        <strain evidence="1">Ena-SAMPLE-TAB-26-04-2022-14:26:32:270-5432</strain>
    </source>
</reference>
<proteinExistence type="predicted"/>
<evidence type="ECO:0000313" key="2">
    <source>
        <dbReference type="Proteomes" id="UP001154322"/>
    </source>
</evidence>
<sequence length="209" mass="24857">MNKQNIGFLLTDKLWEDPHAALKILEENQEDLLWLDTDALFPSQTFIVDQFPRVLRYPASDTLEIFYDKCKKNELLMKKYVKIEERYLEVVQQLWGLSDVIIYSNIVQRIDQLLEQFPSEKSYFDRLLEKTKKKQEQFVSLDTFDDIEFLTKLSLKDKVCSCFVFKKIKMTVWINGLVLKVFVVNKNDRELLNLICTTHGLYVRQRTSL</sequence>
<comment type="caution">
    <text evidence="1">The sequence shown here is derived from an EMBL/GenBank/DDBJ whole genome shotgun (WGS) entry which is preliminary data.</text>
</comment>